<evidence type="ECO:0000256" key="3">
    <source>
        <dbReference type="ARBA" id="ARBA00022840"/>
    </source>
</evidence>
<dbReference type="Gene3D" id="3.40.50.300">
    <property type="entry name" value="P-loop containing nucleotide triphosphate hydrolases"/>
    <property type="match status" value="1"/>
</dbReference>
<dbReference type="InterPro" id="IPR027417">
    <property type="entry name" value="P-loop_NTPase"/>
</dbReference>
<evidence type="ECO:0000313" key="6">
    <source>
        <dbReference type="EMBL" id="MFD2695116.1"/>
    </source>
</evidence>
<dbReference type="PANTHER" id="PTHR42939">
    <property type="entry name" value="ABC TRANSPORTER ATP-BINDING PROTEIN ALBC-RELATED"/>
    <property type="match status" value="1"/>
</dbReference>
<dbReference type="Proteomes" id="UP001597399">
    <property type="component" value="Unassembled WGS sequence"/>
</dbReference>
<dbReference type="RefSeq" id="WP_253065286.1">
    <property type="nucleotide sequence ID" value="NZ_JAMXWM010000042.1"/>
</dbReference>
<feature type="transmembrane region" description="Helical" evidence="4">
    <location>
        <begin position="187"/>
        <end position="209"/>
    </location>
</feature>
<dbReference type="InterPro" id="IPR003439">
    <property type="entry name" value="ABC_transporter-like_ATP-bd"/>
</dbReference>
<gene>
    <name evidence="6" type="ORF">ACFSUE_16035</name>
</gene>
<evidence type="ECO:0000259" key="5">
    <source>
        <dbReference type="Pfam" id="PF00005"/>
    </source>
</evidence>
<evidence type="ECO:0000256" key="2">
    <source>
        <dbReference type="ARBA" id="ARBA00022741"/>
    </source>
</evidence>
<comment type="caution">
    <text evidence="6">The sequence shown here is derived from an EMBL/GenBank/DDBJ whole genome shotgun (WGS) entry which is preliminary data.</text>
</comment>
<keyword evidence="7" id="KW-1185">Reference proteome</keyword>
<keyword evidence="4" id="KW-0472">Membrane</keyword>
<evidence type="ECO:0000313" key="7">
    <source>
        <dbReference type="Proteomes" id="UP001597399"/>
    </source>
</evidence>
<sequence>MQGVIERDKAIKINYIPEKMPQIALRTRDYLRHIGKIKRIESFVLEKKIETLSKDLFIDAFLNTPVKYLSKGSQQKVSVIQSFLNVSDLLVLDEPLSGQDKDSQKKFISMAKHYINHGGTLIMSCHEHYLIKSLANRILVIKNNQLVPAPVLQIKAARYFHTNKILPVTVWFLGLIFTYSMKPNRIIFYITYIMGGPFIVEFFIGTNLFRDLFAIFPLYHWE</sequence>
<proteinExistence type="predicted"/>
<evidence type="ECO:0000256" key="4">
    <source>
        <dbReference type="SAM" id="Phobius"/>
    </source>
</evidence>
<protein>
    <submittedName>
        <fullName evidence="6">ATP-binding cassette domain-containing protein</fullName>
    </submittedName>
</protein>
<keyword evidence="2" id="KW-0547">Nucleotide-binding</keyword>
<keyword evidence="4" id="KW-1133">Transmembrane helix</keyword>
<accession>A0ABW5S653</accession>
<evidence type="ECO:0000256" key="1">
    <source>
        <dbReference type="ARBA" id="ARBA00022448"/>
    </source>
</evidence>
<keyword evidence="4" id="KW-0812">Transmembrane</keyword>
<dbReference type="Pfam" id="PF00005">
    <property type="entry name" value="ABC_tran"/>
    <property type="match status" value="1"/>
</dbReference>
<dbReference type="EMBL" id="JBHUMQ010000038">
    <property type="protein sequence ID" value="MFD2695116.1"/>
    <property type="molecule type" value="Genomic_DNA"/>
</dbReference>
<dbReference type="GO" id="GO:0005524">
    <property type="term" value="F:ATP binding"/>
    <property type="evidence" value="ECO:0007669"/>
    <property type="project" value="UniProtKB-KW"/>
</dbReference>
<dbReference type="SUPFAM" id="SSF52540">
    <property type="entry name" value="P-loop containing nucleoside triphosphate hydrolases"/>
    <property type="match status" value="1"/>
</dbReference>
<dbReference type="InterPro" id="IPR051782">
    <property type="entry name" value="ABC_Transporter_VariousFunc"/>
</dbReference>
<reference evidence="7" key="1">
    <citation type="journal article" date="2019" name="Int. J. Syst. Evol. Microbiol.">
        <title>The Global Catalogue of Microorganisms (GCM) 10K type strain sequencing project: providing services to taxonomists for standard genome sequencing and annotation.</title>
        <authorList>
            <consortium name="The Broad Institute Genomics Platform"/>
            <consortium name="The Broad Institute Genome Sequencing Center for Infectious Disease"/>
            <person name="Wu L."/>
            <person name="Ma J."/>
        </authorList>
    </citation>
    <scope>NUCLEOTIDE SEQUENCE [LARGE SCALE GENOMIC DNA]</scope>
    <source>
        <strain evidence="7">TISTR 2466</strain>
    </source>
</reference>
<name>A0ABW5S653_9BACL</name>
<dbReference type="PANTHER" id="PTHR42939:SF1">
    <property type="entry name" value="ABC TRANSPORTER ATP-BINDING PROTEIN ALBC-RELATED"/>
    <property type="match status" value="1"/>
</dbReference>
<keyword evidence="1" id="KW-0813">Transport</keyword>
<organism evidence="6 7">
    <name type="scientific">Sporolactobacillus shoreicorticis</name>
    <dbReference type="NCBI Taxonomy" id="1923877"/>
    <lineage>
        <taxon>Bacteria</taxon>
        <taxon>Bacillati</taxon>
        <taxon>Bacillota</taxon>
        <taxon>Bacilli</taxon>
        <taxon>Bacillales</taxon>
        <taxon>Sporolactobacillaceae</taxon>
        <taxon>Sporolactobacillus</taxon>
    </lineage>
</organism>
<feature type="domain" description="ABC transporter" evidence="5">
    <location>
        <begin position="30"/>
        <end position="96"/>
    </location>
</feature>
<keyword evidence="3 6" id="KW-0067">ATP-binding</keyword>